<dbReference type="InterPro" id="IPR009810">
    <property type="entry name" value="Nodulin_late_dom"/>
</dbReference>
<gene>
    <name evidence="3" type="ORF">BXYJ_LOCUS421</name>
</gene>
<organism evidence="3 4">
    <name type="scientific">Bursaphelenchus xylophilus</name>
    <name type="common">Pinewood nematode worm</name>
    <name type="synonym">Aphelenchoides xylophilus</name>
    <dbReference type="NCBI Taxonomy" id="6326"/>
    <lineage>
        <taxon>Eukaryota</taxon>
        <taxon>Metazoa</taxon>
        <taxon>Ecdysozoa</taxon>
        <taxon>Nematoda</taxon>
        <taxon>Chromadorea</taxon>
        <taxon>Rhabditida</taxon>
        <taxon>Tylenchina</taxon>
        <taxon>Tylenchomorpha</taxon>
        <taxon>Aphelenchoidea</taxon>
        <taxon>Aphelenchoididae</taxon>
        <taxon>Bursaphelenchus</taxon>
    </lineage>
</organism>
<keyword evidence="1" id="KW-0732">Signal</keyword>
<evidence type="ECO:0000259" key="2">
    <source>
        <dbReference type="Pfam" id="PF07127"/>
    </source>
</evidence>
<dbReference type="EMBL" id="CAJFDI010000001">
    <property type="protein sequence ID" value="CAD5208185.1"/>
    <property type="molecule type" value="Genomic_DNA"/>
</dbReference>
<feature type="chain" id="PRO_5036400114" evidence="1">
    <location>
        <begin position="29"/>
        <end position="69"/>
    </location>
</feature>
<protein>
    <submittedName>
        <fullName evidence="3">(pine wood nematode) hypothetical protein</fullName>
    </submittedName>
</protein>
<dbReference type="Pfam" id="PF07127">
    <property type="entry name" value="Nodulin_late"/>
    <property type="match status" value="1"/>
</dbReference>
<evidence type="ECO:0000313" key="4">
    <source>
        <dbReference type="Proteomes" id="UP000659654"/>
    </source>
</evidence>
<sequence length="69" mass="7850">MLIMSTHSLYFIMRLFIIFLLFVAVSQAYEAECKTDEDCAKIECGVGWRPVCIPRFPNGFCRCVPVGRG</sequence>
<evidence type="ECO:0000313" key="3">
    <source>
        <dbReference type="EMBL" id="CAD5208185.1"/>
    </source>
</evidence>
<dbReference type="EMBL" id="CAJFCV020000001">
    <property type="protein sequence ID" value="CAG9080563.1"/>
    <property type="molecule type" value="Genomic_DNA"/>
</dbReference>
<proteinExistence type="predicted"/>
<feature type="signal peptide" evidence="1">
    <location>
        <begin position="1"/>
        <end position="28"/>
    </location>
</feature>
<dbReference type="Proteomes" id="UP000659654">
    <property type="component" value="Unassembled WGS sequence"/>
</dbReference>
<dbReference type="AlphaFoldDB" id="A0A7I8XF00"/>
<feature type="domain" description="Late nodulin" evidence="2">
    <location>
        <begin position="10"/>
        <end position="55"/>
    </location>
</feature>
<reference evidence="3" key="1">
    <citation type="submission" date="2020-09" db="EMBL/GenBank/DDBJ databases">
        <authorList>
            <person name="Kikuchi T."/>
        </authorList>
    </citation>
    <scope>NUCLEOTIDE SEQUENCE</scope>
    <source>
        <strain evidence="3">Ka4C1</strain>
    </source>
</reference>
<keyword evidence="4" id="KW-1185">Reference proteome</keyword>
<dbReference type="Proteomes" id="UP000582659">
    <property type="component" value="Unassembled WGS sequence"/>
</dbReference>
<name>A0A7I8XF00_BURXY</name>
<comment type="caution">
    <text evidence="3">The sequence shown here is derived from an EMBL/GenBank/DDBJ whole genome shotgun (WGS) entry which is preliminary data.</text>
</comment>
<dbReference type="GO" id="GO:0046872">
    <property type="term" value="F:metal ion binding"/>
    <property type="evidence" value="ECO:0007669"/>
    <property type="project" value="InterPro"/>
</dbReference>
<evidence type="ECO:0000256" key="1">
    <source>
        <dbReference type="SAM" id="SignalP"/>
    </source>
</evidence>
<accession>A0A7I8XF00</accession>